<accession>I8T5S2</accession>
<dbReference type="STRING" id="1172194.WQQ_26400"/>
<dbReference type="Proteomes" id="UP000003704">
    <property type="component" value="Unassembled WGS sequence"/>
</dbReference>
<protein>
    <submittedName>
        <fullName evidence="1">Glycosyltransferase, RfaG</fullName>
    </submittedName>
</protein>
<organism evidence="1 2">
    <name type="scientific">Hydrocarboniphaga effusa AP103</name>
    <dbReference type="NCBI Taxonomy" id="1172194"/>
    <lineage>
        <taxon>Bacteria</taxon>
        <taxon>Pseudomonadati</taxon>
        <taxon>Pseudomonadota</taxon>
        <taxon>Gammaproteobacteria</taxon>
        <taxon>Nevskiales</taxon>
        <taxon>Nevskiaceae</taxon>
        <taxon>Hydrocarboniphaga</taxon>
    </lineage>
</organism>
<comment type="caution">
    <text evidence="1">The sequence shown here is derived from an EMBL/GenBank/DDBJ whole genome shotgun (WGS) entry which is preliminary data.</text>
</comment>
<dbReference type="SUPFAM" id="SSF53756">
    <property type="entry name" value="UDP-Glycosyltransferase/glycogen phosphorylase"/>
    <property type="match status" value="1"/>
</dbReference>
<sequence>MADPERVNQMRAASVARYEAEFTWDKICKEYEALLTRFLPA</sequence>
<proteinExistence type="predicted"/>
<evidence type="ECO:0000313" key="1">
    <source>
        <dbReference type="EMBL" id="EIT69058.1"/>
    </source>
</evidence>
<name>I8T5S2_9GAMM</name>
<reference evidence="1 2" key="1">
    <citation type="journal article" date="2012" name="J. Bacteriol.">
        <title>Genome Sequence of n-Alkane-Degrading Hydrocarboniphaga effusa Strain AP103T (ATCC BAA-332T).</title>
        <authorList>
            <person name="Chang H.K."/>
            <person name="Zylstra G.J."/>
            <person name="Chae J.C."/>
        </authorList>
    </citation>
    <scope>NUCLEOTIDE SEQUENCE [LARGE SCALE GENOMIC DNA]</scope>
    <source>
        <strain evidence="1 2">AP103</strain>
    </source>
</reference>
<keyword evidence="2" id="KW-1185">Reference proteome</keyword>
<dbReference type="EMBL" id="AKGD01000002">
    <property type="protein sequence ID" value="EIT69058.1"/>
    <property type="molecule type" value="Genomic_DNA"/>
</dbReference>
<gene>
    <name evidence="1" type="ORF">WQQ_26400</name>
</gene>
<dbReference type="AlphaFoldDB" id="I8T5S2"/>
<evidence type="ECO:0000313" key="2">
    <source>
        <dbReference type="Proteomes" id="UP000003704"/>
    </source>
</evidence>
<dbReference type="GO" id="GO:0016740">
    <property type="term" value="F:transferase activity"/>
    <property type="evidence" value="ECO:0007669"/>
    <property type="project" value="UniProtKB-KW"/>
</dbReference>
<keyword evidence="1" id="KW-0808">Transferase</keyword>